<dbReference type="Gene3D" id="3.90.190.10">
    <property type="entry name" value="Protein tyrosine phosphatase superfamily"/>
    <property type="match status" value="1"/>
</dbReference>
<dbReference type="PROSITE" id="PS50054">
    <property type="entry name" value="TYR_PHOSPHATASE_DUAL"/>
    <property type="match status" value="1"/>
</dbReference>
<dbReference type="SMART" id="SM00195">
    <property type="entry name" value="DSPc"/>
    <property type="match status" value="1"/>
</dbReference>
<dbReference type="AlphaFoldDB" id="V6LVH8"/>
<protein>
    <submittedName>
        <fullName evidence="5">Dual specificity phosphatase</fullName>
    </submittedName>
</protein>
<gene>
    <name evidence="5" type="ORF">SS50377_11212</name>
    <name evidence="6" type="ORF">SS50377_23618</name>
</gene>
<dbReference type="SUPFAM" id="SSF52799">
    <property type="entry name" value="(Phosphotyrosine protein) phosphatases II"/>
    <property type="match status" value="1"/>
</dbReference>
<dbReference type="InterPro" id="IPR000340">
    <property type="entry name" value="Dual-sp_phosphatase_cat-dom"/>
</dbReference>
<accession>V6LVH8</accession>
<evidence type="ECO:0000313" key="5">
    <source>
        <dbReference type="EMBL" id="EST48600.1"/>
    </source>
</evidence>
<evidence type="ECO:0000259" key="4">
    <source>
        <dbReference type="PROSITE" id="PS50056"/>
    </source>
</evidence>
<dbReference type="VEuPathDB" id="GiardiaDB:SS50377_23618"/>
<dbReference type="OrthoDB" id="2017893at2759"/>
<dbReference type="EMBL" id="AUWU02000004">
    <property type="protein sequence ID" value="KAH0573683.1"/>
    <property type="molecule type" value="Genomic_DNA"/>
</dbReference>
<evidence type="ECO:0000313" key="7">
    <source>
        <dbReference type="Proteomes" id="UP000018208"/>
    </source>
</evidence>
<sequence length="621" mass="72332">MQFKLSTQPQRKEGFFNDLCTFLETDTFKPLIPDRFYYLQTALIQQSSNTQKDSEPSESSEYVQIQPKEPIPAISKFIGGFGIKLNIQTALNINSQRNSSKSSAGSLATVRTQKQNKIDKYAPVMSQITDFMYLSGIIPASDPQMLKDNKITYILNLCGDCMMKPCDPNINNLILLLKDAAWENITNIFYNAFCFIQDARSKNENILIHCYQGVSRSASVVIAYLMFINDMTYEESYAHTRVRRPVVSPNTGFIYQLCNWWRDRHSCFTKQQKCLQQKFKYQIQNIVDLQTAIEKDSAIRDIQGSHFVKCEMTSRVSTQPVVFRFSVLQKSQKLYLLKKTETKLVNSNKQYIFDPRFIYLVTDLSIGTCLIIGSQYNKYIKNNRIKDKEPSLIDLQVYFNAINIQDSSRSEIINVENIECQDLFQEEDPDLVLKFQASPIKLNDFLITQGNYFAASQIYSTLNPLPLPQQLKKNLINRIVELEFFEKISPQIMVFSQNFIESELERYKNSQQVTSNFSKISYLLGKLQMAPEVQIENDWMELPSEKREIQEIQQLMRQNPSQVEWKLQQLPKVQQYEKIKIFETQQEFDQDMVNLEDKILLEEELCNQNQDPSVVRLQDIK</sequence>
<reference evidence="5 6" key="1">
    <citation type="journal article" date="2014" name="PLoS Genet.">
        <title>The Genome of Spironucleus salmonicida Highlights a Fish Pathogen Adapted to Fluctuating Environments.</title>
        <authorList>
            <person name="Xu F."/>
            <person name="Jerlstrom-Hultqvist J."/>
            <person name="Einarsson E."/>
            <person name="Astvaldsson A."/>
            <person name="Svard S.G."/>
            <person name="Andersson J.O."/>
        </authorList>
    </citation>
    <scope>NUCLEOTIDE SEQUENCE</scope>
    <source>
        <strain evidence="6">ATCC 50377</strain>
    </source>
</reference>
<dbReference type="InterPro" id="IPR016130">
    <property type="entry name" value="Tyr_Pase_AS"/>
</dbReference>
<dbReference type="GO" id="GO:0004721">
    <property type="term" value="F:phosphoprotein phosphatase activity"/>
    <property type="evidence" value="ECO:0007669"/>
    <property type="project" value="UniProtKB-KW"/>
</dbReference>
<evidence type="ECO:0000313" key="6">
    <source>
        <dbReference type="EMBL" id="KAH0573683.1"/>
    </source>
</evidence>
<dbReference type="PROSITE" id="PS00383">
    <property type="entry name" value="TYR_PHOSPHATASE_1"/>
    <property type="match status" value="1"/>
</dbReference>
<keyword evidence="1" id="KW-0378">Hydrolase</keyword>
<organism evidence="5">
    <name type="scientific">Spironucleus salmonicida</name>
    <dbReference type="NCBI Taxonomy" id="348837"/>
    <lineage>
        <taxon>Eukaryota</taxon>
        <taxon>Metamonada</taxon>
        <taxon>Diplomonadida</taxon>
        <taxon>Hexamitidae</taxon>
        <taxon>Hexamitinae</taxon>
        <taxon>Spironucleus</taxon>
    </lineage>
</organism>
<dbReference type="EMBL" id="KI545981">
    <property type="protein sequence ID" value="EST48600.1"/>
    <property type="molecule type" value="Genomic_DNA"/>
</dbReference>
<feature type="domain" description="Tyrosine specific protein phosphatases" evidence="4">
    <location>
        <begin position="187"/>
        <end position="245"/>
    </location>
</feature>
<keyword evidence="7" id="KW-1185">Reference proteome</keyword>
<dbReference type="Pfam" id="PF00782">
    <property type="entry name" value="DSPc"/>
    <property type="match status" value="1"/>
</dbReference>
<reference evidence="6" key="2">
    <citation type="submission" date="2020-12" db="EMBL/GenBank/DDBJ databases">
        <title>New Spironucleus salmonicida genome in near-complete chromosomes.</title>
        <authorList>
            <person name="Xu F."/>
            <person name="Kurt Z."/>
            <person name="Jimenez-Gonzalez A."/>
            <person name="Astvaldsson A."/>
            <person name="Andersson J.O."/>
            <person name="Svard S.G."/>
        </authorList>
    </citation>
    <scope>NUCLEOTIDE SEQUENCE</scope>
    <source>
        <strain evidence="6">ATCC 50377</strain>
    </source>
</reference>
<dbReference type="InterPro" id="IPR000387">
    <property type="entry name" value="Tyr_Pase_dom"/>
</dbReference>
<evidence type="ECO:0000256" key="2">
    <source>
        <dbReference type="ARBA" id="ARBA00022912"/>
    </source>
</evidence>
<dbReference type="CDD" id="cd14498">
    <property type="entry name" value="DSP"/>
    <property type="match status" value="1"/>
</dbReference>
<dbReference type="PROSITE" id="PS50056">
    <property type="entry name" value="TYR_PHOSPHATASE_2"/>
    <property type="match status" value="1"/>
</dbReference>
<dbReference type="InterPro" id="IPR020422">
    <property type="entry name" value="TYR_PHOSPHATASE_DUAL_dom"/>
</dbReference>
<evidence type="ECO:0000259" key="3">
    <source>
        <dbReference type="PROSITE" id="PS50054"/>
    </source>
</evidence>
<dbReference type="InterPro" id="IPR029021">
    <property type="entry name" value="Prot-tyrosine_phosphatase-like"/>
</dbReference>
<feature type="domain" description="Tyrosine-protein phosphatase" evidence="3">
    <location>
        <begin position="124"/>
        <end position="266"/>
    </location>
</feature>
<dbReference type="PANTHER" id="PTHR46381:SF2">
    <property type="entry name" value="MAP KINASE PHOSPHATASE"/>
    <property type="match status" value="1"/>
</dbReference>
<dbReference type="PANTHER" id="PTHR46381">
    <property type="entry name" value="MKPA PROTEIN"/>
    <property type="match status" value="1"/>
</dbReference>
<evidence type="ECO:0000256" key="1">
    <source>
        <dbReference type="ARBA" id="ARBA00022801"/>
    </source>
</evidence>
<dbReference type="Proteomes" id="UP000018208">
    <property type="component" value="Unassembled WGS sequence"/>
</dbReference>
<keyword evidence="2" id="KW-0904">Protein phosphatase</keyword>
<name>V6LVH8_9EUKA</name>
<proteinExistence type="predicted"/>